<comment type="caution">
    <text evidence="13">The sequence shown here is derived from an EMBL/GenBank/DDBJ whole genome shotgun (WGS) entry which is preliminary data.</text>
</comment>
<dbReference type="EMBL" id="JBEPTF010000001">
    <property type="protein sequence ID" value="MET4682995.1"/>
    <property type="molecule type" value="Genomic_DNA"/>
</dbReference>
<dbReference type="Pfam" id="PF01734">
    <property type="entry name" value="Patatin"/>
    <property type="match status" value="1"/>
</dbReference>
<dbReference type="InterPro" id="IPR000595">
    <property type="entry name" value="cNMP-bd_dom"/>
</dbReference>
<sequence>MASPRPDTLEAALARVFDGAHNTRASWFALTRGERLFSAGDPADTLYLLRAGRLGVFREDEGRAPQFVGVIKPGDPVGEMALLAGTTHLSDVVALRDSDVIALPRDAFFQAARDEPALMTELGQVMLARARDRNAVGDAPSVFGFISARGQPIRGFVERVARAVEGQGFSCLVIDHTALTSAAEWFSGVEQAHDYVLYVAESDQPSWAALCARQVDRVFLVGTADRPPRSPVFQPSTDEAHPLTDLILLREPHMGLPSNTRAWLDLVRPGRWFHVVEGLFSDTARIARVVTGSAVGLVLSGGGARAYAHIGALRALREAGTPIDFIGGSSMGAVIGAGPALGWSDEELEDRIRTAFVQSDPLSDIAFPIIAMTRAGKVAGLMQDAFGEVGIENMTLPFYAVSTNLTTGRLEIHRQGVLRHALRASISLPGVMPPVVMNGQVLVDGAVLRNFPSEVMRRLNTGPVVGVDVSQTRGVDPKALENPPSWWRWILSGSWKKGPPIVSILMRAATLTTESELMQARADTDLLILPKPEGVEIRDWKAYDPAVSAGHDAARAALETLDGPIEHMHRKDVIPGAPPETDEEMAEESPPSPVAERPRKAGFLGLKGRCPS</sequence>
<reference evidence="13 14" key="1">
    <citation type="submission" date="2024-06" db="EMBL/GenBank/DDBJ databases">
        <title>Sorghum-associated microbial communities from plants grown in Nebraska, USA.</title>
        <authorList>
            <person name="Schachtman D."/>
        </authorList>
    </citation>
    <scope>NUCLEOTIDE SEQUENCE [LARGE SCALE GENOMIC DNA]</scope>
    <source>
        <strain evidence="13 14">2814</strain>
    </source>
</reference>
<dbReference type="InterPro" id="IPR018490">
    <property type="entry name" value="cNMP-bd_dom_sf"/>
</dbReference>
<organism evidence="13 14">
    <name type="scientific">Brevundimonas faecalis</name>
    <dbReference type="NCBI Taxonomy" id="947378"/>
    <lineage>
        <taxon>Bacteria</taxon>
        <taxon>Pseudomonadati</taxon>
        <taxon>Pseudomonadota</taxon>
        <taxon>Alphaproteobacteria</taxon>
        <taxon>Caulobacterales</taxon>
        <taxon>Caulobacteraceae</taxon>
        <taxon>Brevundimonas</taxon>
    </lineage>
</organism>
<feature type="active site" description="Proton acceptor" evidence="9">
    <location>
        <position position="444"/>
    </location>
</feature>
<evidence type="ECO:0000256" key="6">
    <source>
        <dbReference type="ARBA" id="ARBA00022989"/>
    </source>
</evidence>
<dbReference type="Gene3D" id="2.60.120.10">
    <property type="entry name" value="Jelly Rolls"/>
    <property type="match status" value="1"/>
</dbReference>
<dbReference type="InterPro" id="IPR002641">
    <property type="entry name" value="PNPLA_dom"/>
</dbReference>
<feature type="short sequence motif" description="GXSXG" evidence="9">
    <location>
        <begin position="328"/>
        <end position="332"/>
    </location>
</feature>
<feature type="active site" description="Nucleophile" evidence="9">
    <location>
        <position position="330"/>
    </location>
</feature>
<keyword evidence="14" id="KW-1185">Reference proteome</keyword>
<comment type="subcellular location">
    <subcellularLocation>
        <location evidence="1">Membrane</location>
    </subcellularLocation>
</comment>
<dbReference type="Pfam" id="PF00027">
    <property type="entry name" value="cNMP_binding"/>
    <property type="match status" value="1"/>
</dbReference>
<evidence type="ECO:0000256" key="7">
    <source>
        <dbReference type="ARBA" id="ARBA00023098"/>
    </source>
</evidence>
<dbReference type="Pfam" id="PF24179">
    <property type="entry name" value="NTE_Ploop"/>
    <property type="match status" value="1"/>
</dbReference>
<gene>
    <name evidence="13" type="ORF">ABIE19_000904</name>
</gene>
<evidence type="ECO:0000256" key="3">
    <source>
        <dbReference type="ARBA" id="ARBA00022692"/>
    </source>
</evidence>
<evidence type="ECO:0000256" key="5">
    <source>
        <dbReference type="ARBA" id="ARBA00022963"/>
    </source>
</evidence>
<dbReference type="InterPro" id="IPR016035">
    <property type="entry name" value="Acyl_Trfase/lysoPLipase"/>
</dbReference>
<evidence type="ECO:0000313" key="13">
    <source>
        <dbReference type="EMBL" id="MET4682995.1"/>
    </source>
</evidence>
<dbReference type="PANTHER" id="PTHR14226">
    <property type="entry name" value="NEUROPATHY TARGET ESTERASE/SWISS CHEESE D.MELANOGASTER"/>
    <property type="match status" value="1"/>
</dbReference>
<evidence type="ECO:0000256" key="2">
    <source>
        <dbReference type="ARBA" id="ARBA00006636"/>
    </source>
</evidence>
<dbReference type="SMART" id="SM00100">
    <property type="entry name" value="cNMP"/>
    <property type="match status" value="1"/>
</dbReference>
<evidence type="ECO:0000256" key="4">
    <source>
        <dbReference type="ARBA" id="ARBA00022801"/>
    </source>
</evidence>
<accession>A0ABV2RAH5</accession>
<protein>
    <submittedName>
        <fullName evidence="13">NTE family protein</fullName>
    </submittedName>
</protein>
<keyword evidence="6" id="KW-1133">Transmembrane helix</keyword>
<dbReference type="InterPro" id="IPR014710">
    <property type="entry name" value="RmlC-like_jellyroll"/>
</dbReference>
<dbReference type="SUPFAM" id="SSF52151">
    <property type="entry name" value="FabD/lysophospholipase-like"/>
    <property type="match status" value="1"/>
</dbReference>
<keyword evidence="8" id="KW-0472">Membrane</keyword>
<evidence type="ECO:0000259" key="12">
    <source>
        <dbReference type="PROSITE" id="PS51635"/>
    </source>
</evidence>
<dbReference type="PROSITE" id="PS51635">
    <property type="entry name" value="PNPLA"/>
    <property type="match status" value="1"/>
</dbReference>
<dbReference type="CDD" id="cd00038">
    <property type="entry name" value="CAP_ED"/>
    <property type="match status" value="1"/>
</dbReference>
<keyword evidence="3" id="KW-0812">Transmembrane</keyword>
<evidence type="ECO:0000259" key="11">
    <source>
        <dbReference type="PROSITE" id="PS50042"/>
    </source>
</evidence>
<feature type="short sequence motif" description="DGA/G" evidence="9">
    <location>
        <begin position="444"/>
        <end position="446"/>
    </location>
</feature>
<keyword evidence="4 9" id="KW-0378">Hydrolase</keyword>
<dbReference type="SUPFAM" id="SSF51206">
    <property type="entry name" value="cAMP-binding domain-like"/>
    <property type="match status" value="1"/>
</dbReference>
<dbReference type="CDD" id="cd07205">
    <property type="entry name" value="Pat_PNPLA6_PNPLA7_NTE1_like"/>
    <property type="match status" value="1"/>
</dbReference>
<evidence type="ECO:0000256" key="10">
    <source>
        <dbReference type="SAM" id="MobiDB-lite"/>
    </source>
</evidence>
<keyword evidence="5 9" id="KW-0442">Lipid degradation</keyword>
<dbReference type="PROSITE" id="PS50042">
    <property type="entry name" value="CNMP_BINDING_3"/>
    <property type="match status" value="1"/>
</dbReference>
<comment type="caution">
    <text evidence="9">Lacks conserved residue(s) required for the propagation of feature annotation.</text>
</comment>
<feature type="domain" description="PNPLA" evidence="12">
    <location>
        <begin position="297"/>
        <end position="457"/>
    </location>
</feature>
<evidence type="ECO:0000256" key="8">
    <source>
        <dbReference type="ARBA" id="ARBA00023136"/>
    </source>
</evidence>
<dbReference type="Proteomes" id="UP001549313">
    <property type="component" value="Unassembled WGS sequence"/>
</dbReference>
<comment type="similarity">
    <text evidence="2">Belongs to the NTE family.</text>
</comment>
<name>A0ABV2RAH5_9CAUL</name>
<dbReference type="Gene3D" id="3.40.1090.10">
    <property type="entry name" value="Cytosolic phospholipase A2 catalytic domain"/>
    <property type="match status" value="2"/>
</dbReference>
<dbReference type="InterPro" id="IPR050301">
    <property type="entry name" value="NTE"/>
</dbReference>
<feature type="domain" description="Cyclic nucleotide-binding" evidence="11">
    <location>
        <begin position="28"/>
        <end position="108"/>
    </location>
</feature>
<proteinExistence type="inferred from homology"/>
<dbReference type="InterPro" id="IPR056556">
    <property type="entry name" value="NTE1_P-loop_dom"/>
</dbReference>
<keyword evidence="7 9" id="KW-0443">Lipid metabolism</keyword>
<dbReference type="RefSeq" id="WP_354087941.1">
    <property type="nucleotide sequence ID" value="NZ_JBEPTF010000001.1"/>
</dbReference>
<dbReference type="PANTHER" id="PTHR14226:SF29">
    <property type="entry name" value="NEUROPATHY TARGET ESTERASE SWS"/>
    <property type="match status" value="1"/>
</dbReference>
<feature type="region of interest" description="Disordered" evidence="10">
    <location>
        <begin position="570"/>
        <end position="612"/>
    </location>
</feature>
<evidence type="ECO:0000256" key="9">
    <source>
        <dbReference type="PROSITE-ProRule" id="PRU01161"/>
    </source>
</evidence>
<evidence type="ECO:0000313" key="14">
    <source>
        <dbReference type="Proteomes" id="UP001549313"/>
    </source>
</evidence>
<evidence type="ECO:0000256" key="1">
    <source>
        <dbReference type="ARBA" id="ARBA00004370"/>
    </source>
</evidence>